<evidence type="ECO:0000256" key="1">
    <source>
        <dbReference type="ARBA" id="ARBA00022598"/>
    </source>
</evidence>
<keyword evidence="3" id="KW-0067">ATP-binding</keyword>
<protein>
    <submittedName>
        <fullName evidence="5">Putative Tubulin polyglutamylase TTLL5</fullName>
    </submittedName>
</protein>
<evidence type="ECO:0000256" key="3">
    <source>
        <dbReference type="ARBA" id="ARBA00022840"/>
    </source>
</evidence>
<dbReference type="InterPro" id="IPR004344">
    <property type="entry name" value="TTL/TTLL_fam"/>
</dbReference>
<dbReference type="PANTHER" id="PTHR12241">
    <property type="entry name" value="TUBULIN POLYGLUTAMYLASE"/>
    <property type="match status" value="1"/>
</dbReference>
<name>A0A5J4W4S4_9EUKA</name>
<sequence>MARFFKKLILRNYILILISYPQMRSTGSEKKKIQGLRLLPSIFAEIPPCIVFSQDLELLYIMADDDTLQPLLKTTSSCPETVREVLVGRAHALFFPRTFIFPRDNELFKCEIISKKQENPFIIKPVAASRGIGIHVVSTSNEVQLTSDTLAQEYIQRPLLIGGRKLDIRLYILIMGYNPLRIYLYRDGIVRFASEEYSLDSKSPHAHLTNYSINKSKIIEGEKKEKERQLRIMKKEKEKNERIQKRKERLEQ</sequence>
<reference evidence="5 6" key="1">
    <citation type="submission" date="2019-03" db="EMBL/GenBank/DDBJ databases">
        <title>Single cell metagenomics reveals metabolic interactions within the superorganism composed of flagellate Streblomastix strix and complex community of Bacteroidetes bacteria on its surface.</title>
        <authorList>
            <person name="Treitli S.C."/>
            <person name="Kolisko M."/>
            <person name="Husnik F."/>
            <person name="Keeling P."/>
            <person name="Hampl V."/>
        </authorList>
    </citation>
    <scope>NUCLEOTIDE SEQUENCE [LARGE SCALE GENOMIC DNA]</scope>
    <source>
        <strain evidence="5">ST1C</strain>
    </source>
</reference>
<keyword evidence="1" id="KW-0436">Ligase</keyword>
<dbReference type="Proteomes" id="UP000324800">
    <property type="component" value="Unassembled WGS sequence"/>
</dbReference>
<evidence type="ECO:0000256" key="4">
    <source>
        <dbReference type="SAM" id="MobiDB-lite"/>
    </source>
</evidence>
<dbReference type="Gene3D" id="3.30.470.20">
    <property type="entry name" value="ATP-grasp fold, B domain"/>
    <property type="match status" value="1"/>
</dbReference>
<dbReference type="GO" id="GO:0070740">
    <property type="term" value="F:tubulin-glutamic acid ligase activity"/>
    <property type="evidence" value="ECO:0007669"/>
    <property type="project" value="TreeGrafter"/>
</dbReference>
<evidence type="ECO:0000313" key="5">
    <source>
        <dbReference type="EMBL" id="KAA6389917.1"/>
    </source>
</evidence>
<dbReference type="EMBL" id="SNRW01003411">
    <property type="protein sequence ID" value="KAA6389917.1"/>
    <property type="molecule type" value="Genomic_DNA"/>
</dbReference>
<dbReference type="GO" id="GO:0015631">
    <property type="term" value="F:tubulin binding"/>
    <property type="evidence" value="ECO:0007669"/>
    <property type="project" value="TreeGrafter"/>
</dbReference>
<gene>
    <name evidence="5" type="ORF">EZS28_014558</name>
</gene>
<organism evidence="5 6">
    <name type="scientific">Streblomastix strix</name>
    <dbReference type="NCBI Taxonomy" id="222440"/>
    <lineage>
        <taxon>Eukaryota</taxon>
        <taxon>Metamonada</taxon>
        <taxon>Preaxostyla</taxon>
        <taxon>Oxymonadida</taxon>
        <taxon>Streblomastigidae</taxon>
        <taxon>Streblomastix</taxon>
    </lineage>
</organism>
<evidence type="ECO:0000256" key="2">
    <source>
        <dbReference type="ARBA" id="ARBA00022741"/>
    </source>
</evidence>
<dbReference type="PROSITE" id="PS51221">
    <property type="entry name" value="TTL"/>
    <property type="match status" value="1"/>
</dbReference>
<keyword evidence="2" id="KW-0547">Nucleotide-binding</keyword>
<dbReference type="GO" id="GO:0005524">
    <property type="term" value="F:ATP binding"/>
    <property type="evidence" value="ECO:0007669"/>
    <property type="project" value="UniProtKB-KW"/>
</dbReference>
<accession>A0A5J4W4S4</accession>
<dbReference type="OrthoDB" id="202825at2759"/>
<comment type="caution">
    <text evidence="5">The sequence shown here is derived from an EMBL/GenBank/DDBJ whole genome shotgun (WGS) entry which is preliminary data.</text>
</comment>
<dbReference type="GO" id="GO:0036064">
    <property type="term" value="C:ciliary basal body"/>
    <property type="evidence" value="ECO:0007669"/>
    <property type="project" value="TreeGrafter"/>
</dbReference>
<proteinExistence type="predicted"/>
<dbReference type="SUPFAM" id="SSF56059">
    <property type="entry name" value="Glutathione synthetase ATP-binding domain-like"/>
    <property type="match status" value="1"/>
</dbReference>
<dbReference type="GO" id="GO:0000226">
    <property type="term" value="P:microtubule cytoskeleton organization"/>
    <property type="evidence" value="ECO:0007669"/>
    <property type="project" value="TreeGrafter"/>
</dbReference>
<evidence type="ECO:0000313" key="6">
    <source>
        <dbReference type="Proteomes" id="UP000324800"/>
    </source>
</evidence>
<feature type="region of interest" description="Disordered" evidence="4">
    <location>
        <begin position="231"/>
        <end position="252"/>
    </location>
</feature>
<dbReference type="Pfam" id="PF03133">
    <property type="entry name" value="TTL"/>
    <property type="match status" value="1"/>
</dbReference>
<dbReference type="AlphaFoldDB" id="A0A5J4W4S4"/>